<feature type="compositionally biased region" description="Basic and acidic residues" evidence="2">
    <location>
        <begin position="1110"/>
        <end position="1119"/>
    </location>
</feature>
<dbReference type="EMBL" id="HE575324">
    <property type="protein sequence ID" value="CCC94989.1"/>
    <property type="molecule type" value="Genomic_DNA"/>
</dbReference>
<reference evidence="3" key="1">
    <citation type="journal article" date="2012" name="Proc. Natl. Acad. Sci. U.S.A.">
        <title>Antigenic diversity is generated by distinct evolutionary mechanisms in African trypanosome species.</title>
        <authorList>
            <person name="Jackson A.P."/>
            <person name="Berry A."/>
            <person name="Aslett M."/>
            <person name="Allison H.C."/>
            <person name="Burton P."/>
            <person name="Vavrova-Anderson J."/>
            <person name="Brown R."/>
            <person name="Browne H."/>
            <person name="Corton N."/>
            <person name="Hauser H."/>
            <person name="Gamble J."/>
            <person name="Gilderthorp R."/>
            <person name="Marcello L."/>
            <person name="McQuillan J."/>
            <person name="Otto T.D."/>
            <person name="Quail M.A."/>
            <person name="Sanders M.J."/>
            <person name="van Tonder A."/>
            <person name="Ginger M.L."/>
            <person name="Field M.C."/>
            <person name="Barry J.D."/>
            <person name="Hertz-Fowler C."/>
            <person name="Berriman M."/>
        </authorList>
    </citation>
    <scope>NUCLEOTIDE SEQUENCE</scope>
    <source>
        <strain evidence="3">IL3000</strain>
    </source>
</reference>
<feature type="region of interest" description="Disordered" evidence="2">
    <location>
        <begin position="1066"/>
        <end position="1119"/>
    </location>
</feature>
<dbReference type="VEuPathDB" id="TriTrypDB:TcIL3000.11.3880"/>
<evidence type="ECO:0000256" key="1">
    <source>
        <dbReference type="SAM" id="Coils"/>
    </source>
</evidence>
<feature type="coiled-coil region" evidence="1">
    <location>
        <begin position="1001"/>
        <end position="1042"/>
    </location>
</feature>
<feature type="region of interest" description="Disordered" evidence="2">
    <location>
        <begin position="50"/>
        <end position="73"/>
    </location>
</feature>
<accession>G0V019</accession>
<proteinExistence type="predicted"/>
<evidence type="ECO:0000256" key="2">
    <source>
        <dbReference type="SAM" id="MobiDB-lite"/>
    </source>
</evidence>
<feature type="region of interest" description="Disordered" evidence="2">
    <location>
        <begin position="845"/>
        <end position="881"/>
    </location>
</feature>
<evidence type="ECO:0000313" key="3">
    <source>
        <dbReference type="EMBL" id="CCC94989.1"/>
    </source>
</evidence>
<organism evidence="3">
    <name type="scientific">Trypanosoma congolense (strain IL3000)</name>
    <dbReference type="NCBI Taxonomy" id="1068625"/>
    <lineage>
        <taxon>Eukaryota</taxon>
        <taxon>Discoba</taxon>
        <taxon>Euglenozoa</taxon>
        <taxon>Kinetoplastea</taxon>
        <taxon>Metakinetoplastina</taxon>
        <taxon>Trypanosomatida</taxon>
        <taxon>Trypanosomatidae</taxon>
        <taxon>Trypanosoma</taxon>
        <taxon>Nannomonas</taxon>
    </lineage>
</organism>
<name>G0V019_TRYCI</name>
<dbReference type="AlphaFoldDB" id="G0V019"/>
<protein>
    <submittedName>
        <fullName evidence="3">Uncharacterized protein TCIL3000_11_3880</fullName>
    </submittedName>
</protein>
<feature type="compositionally biased region" description="Polar residues" evidence="2">
    <location>
        <begin position="1089"/>
        <end position="1107"/>
    </location>
</feature>
<sequence length="1119" mass="125174">MSFALPSNRRKSSGISLSNVRLAVQNLEDSQRSSRLMSCSVDTYHLVKRRKSASDHLKRLSSKGNTTEEDNRVPTVERRSLPMETVDPLMKQLELRYTALPSERQFGSNPAGHRNRGGLRRDVVDTSMQAVQEEAVALLTRHLPCIPSNAPNMEEMNAVNRMPMDAIADDRITPRTIHKLLCKGYARDKQRQYQRVRSKQVLEDLDELTPKQVTAALSVNVGRMEPPYLDKMIDAKVCSKPHKDGVSSTRTVCSITSDGTPFAQAPANHYHSHLVAPPPSRSSIVEAQPMDMEPPQRLGSGRATGVAGAKRIASSSMSLPVTLSTAVGDDTNIVEQVVAYAAARRRPSLAVVANSNSDLNSKELFGAEGDLLLKPAYKPLLSTLDAVLSVSKEYEKAQLQWPGRSASCVGATRRAIMDRITSFRSSCIPPELWVTVHEPTLPGTRFLQHPQLVEKGPVSDVSEKTLVFPAVNPVGRAQVYLLADALDRMLRERSDDLRVLADKEMAHLLIPEELKSPNLKAKGVLSSAQDVDPHGFTLSEEAHRQYIRSAERVMEVIDTGLIEIARQVGSFCIERGALLDCLRIAVKDLTSSCMSLVSYCKERAREEAKARHELLLSSCEQMETIVGLREELRNVKGELHELQETNDDNVKKARKYDTLIERLMMKDSAFYKRAPEEHLSLLMELEESSASLLTRGMNVLYYHNEANPREAQVSESPTVRMATLKKKERREALRNLYEESHRLIGALSKAMQSVEVACLPLYDYVELPKHKSTVNIASSKWAQIASAIGSYEIEKKHRQRVFEVFSRWNASHGISGDGARDTCVGGEDSDEREIIISSRHQSTFRVPSICGDGNDDNKSKDEQDDVVDDTPSKGGVDEPCLNPKKRLQLITKDDLIEMGVRDCTPEEINALYAAEFDLASYLRPEWEPPGDVELSPVVLRDMLHDVTESLSHITIRMEALSKSGFIHNSLKPSAVPPTLPEVPCSLCGRRDRVAMARKGKADALQKVANEIQRRYEVMLQRCKRSESECEKLRRELQIQQGREYRLSREYALREEEFKKINADLAESMRKGGRHSRQRTANTERRPTSLMPSSVLSEILSSPGSPMSSEHLGDVRGDER</sequence>
<gene>
    <name evidence="3" type="ORF">TCIL3000_11_3880</name>
</gene>
<keyword evidence="1" id="KW-0175">Coiled coil</keyword>